<evidence type="ECO:0000313" key="2">
    <source>
        <dbReference type="EMBL" id="MPC31940.1"/>
    </source>
</evidence>
<organism evidence="2 3">
    <name type="scientific">Portunus trituberculatus</name>
    <name type="common">Swimming crab</name>
    <name type="synonym">Neptunus trituberculatus</name>
    <dbReference type="NCBI Taxonomy" id="210409"/>
    <lineage>
        <taxon>Eukaryota</taxon>
        <taxon>Metazoa</taxon>
        <taxon>Ecdysozoa</taxon>
        <taxon>Arthropoda</taxon>
        <taxon>Crustacea</taxon>
        <taxon>Multicrustacea</taxon>
        <taxon>Malacostraca</taxon>
        <taxon>Eumalacostraca</taxon>
        <taxon>Eucarida</taxon>
        <taxon>Decapoda</taxon>
        <taxon>Pleocyemata</taxon>
        <taxon>Brachyura</taxon>
        <taxon>Eubrachyura</taxon>
        <taxon>Portunoidea</taxon>
        <taxon>Portunidae</taxon>
        <taxon>Portuninae</taxon>
        <taxon>Portunus</taxon>
    </lineage>
</organism>
<dbReference type="Proteomes" id="UP000324222">
    <property type="component" value="Unassembled WGS sequence"/>
</dbReference>
<keyword evidence="3" id="KW-1185">Reference proteome</keyword>
<gene>
    <name evidence="2" type="ORF">E2C01_025240</name>
</gene>
<feature type="transmembrane region" description="Helical" evidence="1">
    <location>
        <begin position="12"/>
        <end position="32"/>
    </location>
</feature>
<protein>
    <submittedName>
        <fullName evidence="2">Uncharacterized protein</fullName>
    </submittedName>
</protein>
<sequence>MREYLATLSASTSVQQLLGLAGVFFIKSVLLVKGRNKDESPMRNRHQERWVRCSSTHISE</sequence>
<reference evidence="2 3" key="1">
    <citation type="submission" date="2019-05" db="EMBL/GenBank/DDBJ databases">
        <title>Another draft genome of Portunus trituberculatus and its Hox gene families provides insights of decapod evolution.</title>
        <authorList>
            <person name="Jeong J.-H."/>
            <person name="Song I."/>
            <person name="Kim S."/>
            <person name="Choi T."/>
            <person name="Kim D."/>
            <person name="Ryu S."/>
            <person name="Kim W."/>
        </authorList>
    </citation>
    <scope>NUCLEOTIDE SEQUENCE [LARGE SCALE GENOMIC DNA]</scope>
    <source>
        <tissue evidence="2">Muscle</tissue>
    </source>
</reference>
<evidence type="ECO:0000313" key="3">
    <source>
        <dbReference type="Proteomes" id="UP000324222"/>
    </source>
</evidence>
<keyword evidence="1" id="KW-0472">Membrane</keyword>
<keyword evidence="1" id="KW-1133">Transmembrane helix</keyword>
<dbReference type="AlphaFoldDB" id="A0A5B7ECG1"/>
<proteinExistence type="predicted"/>
<keyword evidence="1" id="KW-0812">Transmembrane</keyword>
<comment type="caution">
    <text evidence="2">The sequence shown here is derived from an EMBL/GenBank/DDBJ whole genome shotgun (WGS) entry which is preliminary data.</text>
</comment>
<accession>A0A5B7ECG1</accession>
<evidence type="ECO:0000256" key="1">
    <source>
        <dbReference type="SAM" id="Phobius"/>
    </source>
</evidence>
<dbReference type="EMBL" id="VSRR010002531">
    <property type="protein sequence ID" value="MPC31940.1"/>
    <property type="molecule type" value="Genomic_DNA"/>
</dbReference>
<name>A0A5B7ECG1_PORTR</name>